<dbReference type="Proteomes" id="UP000624279">
    <property type="component" value="Unassembled WGS sequence"/>
</dbReference>
<dbReference type="EMBL" id="JACOGA010000039">
    <property type="protein sequence ID" value="MBC3876119.1"/>
    <property type="molecule type" value="Genomic_DNA"/>
</dbReference>
<accession>A0ABR6YHQ9</accession>
<gene>
    <name evidence="1" type="ORF">H8K55_21230</name>
</gene>
<organism evidence="1 2">
    <name type="scientific">Undibacterium flavidum</name>
    <dbReference type="NCBI Taxonomy" id="2762297"/>
    <lineage>
        <taxon>Bacteria</taxon>
        <taxon>Pseudomonadati</taxon>
        <taxon>Pseudomonadota</taxon>
        <taxon>Betaproteobacteria</taxon>
        <taxon>Burkholderiales</taxon>
        <taxon>Oxalobacteraceae</taxon>
        <taxon>Undibacterium</taxon>
    </lineage>
</organism>
<protein>
    <submittedName>
        <fullName evidence="1">Uncharacterized protein</fullName>
    </submittedName>
</protein>
<proteinExistence type="predicted"/>
<comment type="caution">
    <text evidence="1">The sequence shown here is derived from an EMBL/GenBank/DDBJ whole genome shotgun (WGS) entry which is preliminary data.</text>
</comment>
<evidence type="ECO:0000313" key="2">
    <source>
        <dbReference type="Proteomes" id="UP000624279"/>
    </source>
</evidence>
<reference evidence="1 2" key="1">
    <citation type="submission" date="2020-08" db="EMBL/GenBank/DDBJ databases">
        <title>Novel species isolated from subtropical streams in China.</title>
        <authorList>
            <person name="Lu H."/>
        </authorList>
    </citation>
    <scope>NUCLEOTIDE SEQUENCE [LARGE SCALE GENOMIC DNA]</scope>
    <source>
        <strain evidence="1 2">LX15W</strain>
    </source>
</reference>
<evidence type="ECO:0000313" key="1">
    <source>
        <dbReference type="EMBL" id="MBC3876119.1"/>
    </source>
</evidence>
<dbReference type="RefSeq" id="WP_186944245.1">
    <property type="nucleotide sequence ID" value="NZ_JACOGA010000039.1"/>
</dbReference>
<keyword evidence="2" id="KW-1185">Reference proteome</keyword>
<name>A0ABR6YHQ9_9BURK</name>
<sequence length="161" mass="18612">MKNQYVEEVAVILRSNNPLPRVDLHKSLKQFGFISEDDFYYLRRKGKVASWETDCLMTINVFSANSDTYETEDDIEEGICSNWDSLHISYLMASLPREFINTFVSEIEKIKLRFALQLVFEDITMEVSELTLKLSKIADDLEKFGGVGSKELKILISYEYG</sequence>